<name>A0A7K1U5V9_9BACT</name>
<protein>
    <submittedName>
        <fullName evidence="2">AAA family ATPase</fullName>
    </submittedName>
</protein>
<dbReference type="Gene3D" id="3.40.50.300">
    <property type="entry name" value="P-loop containing nucleotide triphosphate hydrolases"/>
    <property type="match status" value="1"/>
</dbReference>
<gene>
    <name evidence="2" type="ORF">GO493_15775</name>
</gene>
<dbReference type="PANTHER" id="PTHR43581:SF2">
    <property type="entry name" value="EXCINUCLEASE ATPASE SUBUNIT"/>
    <property type="match status" value="1"/>
</dbReference>
<sequence>MRGGGMGFWVTYRGIYSYFCFMAENAKNKGVYFSELYLKNVKCFKEPVKLSFLDKEKKNWKKWTVILGDNGVGKTTLLQAIASLEPVENKGTDFARYSFVDYGYSNWTQLGQVAFKLEGKFIKPPLADIHLRSYIEREILSSDESSTASSISGDVARSFVVFSYGANRTMSKTSLANDFIKMNSETLFFENRTLINAEEWLLQLDYAASKDSDVKQLAIRKREQVKSILIDLLPDIEDIKILDPTKDQLKPSVAFKTSFGWLNLDQLSLGYKTMIAWVVDLAARMFIKYPDSENPLAEPAIVLVDEIDLHLHPKWQRNIFKYLSDRFPAAQFIVTAHSPLIVQAAPEDVNLVVLQKKGDTVVIDQEVENVRRWRIDQILTSDLFGIDSARDTETAELLKERTVLLQRSPLSEKEKARLEELNEMAHSLPTAANKEDIEAMDIIRKAAAYLKEKQHKGRE</sequence>
<dbReference type="PANTHER" id="PTHR43581">
    <property type="entry name" value="ATP/GTP PHOSPHATASE"/>
    <property type="match status" value="1"/>
</dbReference>
<dbReference type="InterPro" id="IPR003959">
    <property type="entry name" value="ATPase_AAA_core"/>
</dbReference>
<proteinExistence type="predicted"/>
<evidence type="ECO:0000313" key="2">
    <source>
        <dbReference type="EMBL" id="MVT09729.1"/>
    </source>
</evidence>
<feature type="domain" description="ATPase AAA-type core" evidence="1">
    <location>
        <begin position="64"/>
        <end position="342"/>
    </location>
</feature>
<dbReference type="InterPro" id="IPR051396">
    <property type="entry name" value="Bact_Antivir_Def_Nuclease"/>
</dbReference>
<reference evidence="2 3" key="1">
    <citation type="submission" date="2019-12" db="EMBL/GenBank/DDBJ databases">
        <title>Chitinophaga sp. strain ysch24 (GDMCC 1.1355), whole genome shotgun sequence.</title>
        <authorList>
            <person name="Zhang X."/>
        </authorList>
    </citation>
    <scope>NUCLEOTIDE SEQUENCE [LARGE SCALE GENOMIC DNA]</scope>
    <source>
        <strain evidence="3">ysch24</strain>
    </source>
</reference>
<comment type="caution">
    <text evidence="2">The sequence shown here is derived from an EMBL/GenBank/DDBJ whole genome shotgun (WGS) entry which is preliminary data.</text>
</comment>
<organism evidence="2 3">
    <name type="scientific">Chitinophaga tropicalis</name>
    <dbReference type="NCBI Taxonomy" id="2683588"/>
    <lineage>
        <taxon>Bacteria</taxon>
        <taxon>Pseudomonadati</taxon>
        <taxon>Bacteroidota</taxon>
        <taxon>Chitinophagia</taxon>
        <taxon>Chitinophagales</taxon>
        <taxon>Chitinophagaceae</taxon>
        <taxon>Chitinophaga</taxon>
    </lineage>
</organism>
<dbReference type="Proteomes" id="UP000461730">
    <property type="component" value="Unassembled WGS sequence"/>
</dbReference>
<dbReference type="Pfam" id="PF13304">
    <property type="entry name" value="AAA_21"/>
    <property type="match status" value="1"/>
</dbReference>
<evidence type="ECO:0000259" key="1">
    <source>
        <dbReference type="Pfam" id="PF13304"/>
    </source>
</evidence>
<dbReference type="GO" id="GO:0016887">
    <property type="term" value="F:ATP hydrolysis activity"/>
    <property type="evidence" value="ECO:0007669"/>
    <property type="project" value="InterPro"/>
</dbReference>
<accession>A0A7K1U5V9</accession>
<dbReference type="EMBL" id="WRXN01000006">
    <property type="protein sequence ID" value="MVT09729.1"/>
    <property type="molecule type" value="Genomic_DNA"/>
</dbReference>
<dbReference type="GO" id="GO:0005524">
    <property type="term" value="F:ATP binding"/>
    <property type="evidence" value="ECO:0007669"/>
    <property type="project" value="InterPro"/>
</dbReference>
<dbReference type="SUPFAM" id="SSF52540">
    <property type="entry name" value="P-loop containing nucleoside triphosphate hydrolases"/>
    <property type="match status" value="1"/>
</dbReference>
<dbReference type="InterPro" id="IPR027417">
    <property type="entry name" value="P-loop_NTPase"/>
</dbReference>
<dbReference type="AlphaFoldDB" id="A0A7K1U5V9"/>
<evidence type="ECO:0000313" key="3">
    <source>
        <dbReference type="Proteomes" id="UP000461730"/>
    </source>
</evidence>
<keyword evidence="3" id="KW-1185">Reference proteome</keyword>